<keyword evidence="2" id="KW-1185">Reference proteome</keyword>
<dbReference type="RefSeq" id="WP_246568650.1">
    <property type="nucleotide sequence ID" value="NZ_BMPQ01000035.1"/>
</dbReference>
<evidence type="ECO:0000313" key="1">
    <source>
        <dbReference type="EMBL" id="GGL07442.1"/>
    </source>
</evidence>
<organism evidence="1 2">
    <name type="scientific">Streptomyces flaveus</name>
    <dbReference type="NCBI Taxonomy" id="66370"/>
    <lineage>
        <taxon>Bacteria</taxon>
        <taxon>Bacillati</taxon>
        <taxon>Actinomycetota</taxon>
        <taxon>Actinomycetes</taxon>
        <taxon>Kitasatosporales</taxon>
        <taxon>Streptomycetaceae</taxon>
        <taxon>Streptomyces</taxon>
        <taxon>Streptomyces aurantiacus group</taxon>
    </lineage>
</organism>
<evidence type="ECO:0000313" key="2">
    <source>
        <dbReference type="Proteomes" id="UP000637788"/>
    </source>
</evidence>
<dbReference type="EMBL" id="BMPQ01000035">
    <property type="protein sequence ID" value="GGL07442.1"/>
    <property type="molecule type" value="Genomic_DNA"/>
</dbReference>
<reference evidence="1" key="1">
    <citation type="journal article" date="2014" name="Int. J. Syst. Evol. Microbiol.">
        <title>Complete genome sequence of Corynebacterium casei LMG S-19264T (=DSM 44701T), isolated from a smear-ripened cheese.</title>
        <authorList>
            <consortium name="US DOE Joint Genome Institute (JGI-PGF)"/>
            <person name="Walter F."/>
            <person name="Albersmeier A."/>
            <person name="Kalinowski J."/>
            <person name="Ruckert C."/>
        </authorList>
    </citation>
    <scope>NUCLEOTIDE SEQUENCE</scope>
    <source>
        <strain evidence="1">JCM 3035</strain>
    </source>
</reference>
<proteinExistence type="predicted"/>
<accession>A0A917VRP1</accession>
<name>A0A917VRP1_9ACTN</name>
<dbReference type="Proteomes" id="UP000637788">
    <property type="component" value="Unassembled WGS sequence"/>
</dbReference>
<gene>
    <name evidence="1" type="ORF">GCM10010094_80290</name>
</gene>
<comment type="caution">
    <text evidence="1">The sequence shown here is derived from an EMBL/GenBank/DDBJ whole genome shotgun (WGS) entry which is preliminary data.</text>
</comment>
<sequence length="124" mass="13595">MFDEVKLRATPGLARALLAQLEEQGADASYAAEFGIDPGHLLIVALMMRDNGAWMTLRTAIEAVANRHQGARIRIELGPNTVEIEGKSTPEMEALLRQAREIYEADAQRARESSSGGDSEDQEQ</sequence>
<protein>
    <submittedName>
        <fullName evidence="1">Uncharacterized protein</fullName>
    </submittedName>
</protein>
<dbReference type="AlphaFoldDB" id="A0A917VRP1"/>
<reference evidence="1" key="2">
    <citation type="submission" date="2020-09" db="EMBL/GenBank/DDBJ databases">
        <authorList>
            <person name="Sun Q."/>
            <person name="Ohkuma M."/>
        </authorList>
    </citation>
    <scope>NUCLEOTIDE SEQUENCE</scope>
    <source>
        <strain evidence="1">JCM 3035</strain>
    </source>
</reference>